<feature type="region of interest" description="Disordered" evidence="1">
    <location>
        <begin position="1"/>
        <end position="38"/>
    </location>
</feature>
<dbReference type="Proteomes" id="UP000233100">
    <property type="component" value="Chromosome X"/>
</dbReference>
<gene>
    <name evidence="2" type="primary">GPRASP2</name>
</gene>
<reference evidence="2" key="3">
    <citation type="submission" date="2025-09" db="UniProtKB">
        <authorList>
            <consortium name="Ensembl"/>
        </authorList>
    </citation>
    <scope>IDENTIFICATION</scope>
</reference>
<proteinExistence type="predicted"/>
<dbReference type="AlphaFoldDB" id="A0A7N9CWU0"/>
<evidence type="ECO:0000256" key="1">
    <source>
        <dbReference type="SAM" id="MobiDB-lite"/>
    </source>
</evidence>
<dbReference type="GeneTree" id="ENSGT00940000162726"/>
<sequence>MAGARPKTDARAVGGARPKTDAKAIPGTRPKDEAQAWAQSEFGTEAVSQAEGVSQTNAVAWPLATAESGFFNAYFKKSLFCQDKGKYERKGSMLGRDPSCQRWGFTVMSQEKE</sequence>
<organism evidence="2 3">
    <name type="scientific">Macaca fascicularis</name>
    <name type="common">Crab-eating macaque</name>
    <name type="synonym">Cynomolgus monkey</name>
    <dbReference type="NCBI Taxonomy" id="9541"/>
    <lineage>
        <taxon>Eukaryota</taxon>
        <taxon>Metazoa</taxon>
        <taxon>Chordata</taxon>
        <taxon>Craniata</taxon>
        <taxon>Vertebrata</taxon>
        <taxon>Euteleostomi</taxon>
        <taxon>Mammalia</taxon>
        <taxon>Eutheria</taxon>
        <taxon>Euarchontoglires</taxon>
        <taxon>Primates</taxon>
        <taxon>Haplorrhini</taxon>
        <taxon>Catarrhini</taxon>
        <taxon>Cercopithecidae</taxon>
        <taxon>Cercopithecinae</taxon>
        <taxon>Macaca</taxon>
    </lineage>
</organism>
<evidence type="ECO:0000313" key="2">
    <source>
        <dbReference type="Ensembl" id="ENSMFAP00000058048.1"/>
    </source>
</evidence>
<dbReference type="InterPro" id="IPR043374">
    <property type="entry name" value="GASP1-3"/>
</dbReference>
<dbReference type="Bgee" id="ENSMFAG00000030449">
    <property type="expression patterns" value="Expressed in pituitary gland and 13 other cell types or tissues"/>
</dbReference>
<reference evidence="2" key="2">
    <citation type="submission" date="2025-08" db="UniProtKB">
        <authorList>
            <consortium name="Ensembl"/>
        </authorList>
    </citation>
    <scope>IDENTIFICATION</scope>
</reference>
<dbReference type="Ensembl" id="ENSMFAT00000080511.1">
    <property type="protein sequence ID" value="ENSMFAP00000058048.1"/>
    <property type="gene ID" value="ENSMFAG00000030449.2"/>
</dbReference>
<dbReference type="GO" id="GO:0005634">
    <property type="term" value="C:nucleus"/>
    <property type="evidence" value="ECO:0007669"/>
    <property type="project" value="TreeGrafter"/>
</dbReference>
<dbReference type="GO" id="GO:0005829">
    <property type="term" value="C:cytosol"/>
    <property type="evidence" value="ECO:0007669"/>
    <property type="project" value="TreeGrafter"/>
</dbReference>
<protein>
    <submittedName>
        <fullName evidence="2">G protein-coupled receptor associated sorting protein 2</fullName>
    </submittedName>
</protein>
<name>A0A7N9CWU0_MACFA</name>
<dbReference type="GO" id="GO:0001664">
    <property type="term" value="F:G protein-coupled receptor binding"/>
    <property type="evidence" value="ECO:0007669"/>
    <property type="project" value="TreeGrafter"/>
</dbReference>
<accession>A0A7N9CWU0</accession>
<feature type="compositionally biased region" description="Basic and acidic residues" evidence="1">
    <location>
        <begin position="1"/>
        <end position="10"/>
    </location>
</feature>
<dbReference type="PANTHER" id="PTHR46414:SF1">
    <property type="entry name" value="G-PROTEIN COUPLED RECEPTOR-ASSOCIATED SORTING PROTEIN 2"/>
    <property type="match status" value="1"/>
</dbReference>
<evidence type="ECO:0000313" key="3">
    <source>
        <dbReference type="Proteomes" id="UP000233100"/>
    </source>
</evidence>
<reference evidence="2 3" key="1">
    <citation type="submission" date="2013-03" db="EMBL/GenBank/DDBJ databases">
        <authorList>
            <person name="Warren W."/>
            <person name="Wilson R.K."/>
        </authorList>
    </citation>
    <scope>NUCLEOTIDE SEQUENCE</scope>
</reference>
<dbReference type="PANTHER" id="PTHR46414">
    <property type="entry name" value="PROTEIN BHLHB9-RELATED"/>
    <property type="match status" value="1"/>
</dbReference>
<keyword evidence="3" id="KW-1185">Reference proteome</keyword>